<dbReference type="EMBL" id="CP020083">
    <property type="protein sequence ID" value="ASR50577.1"/>
    <property type="molecule type" value="Genomic_DNA"/>
</dbReference>
<feature type="transmembrane region" description="Helical" evidence="1">
    <location>
        <begin position="332"/>
        <end position="352"/>
    </location>
</feature>
<organism evidence="2 3">
    <name type="scientific">Blastomonas fulva</name>
    <dbReference type="NCBI Taxonomy" id="1550728"/>
    <lineage>
        <taxon>Bacteria</taxon>
        <taxon>Pseudomonadati</taxon>
        <taxon>Pseudomonadota</taxon>
        <taxon>Alphaproteobacteria</taxon>
        <taxon>Sphingomonadales</taxon>
        <taxon>Sphingomonadaceae</taxon>
        <taxon>Blastomonas</taxon>
    </lineage>
</organism>
<feature type="transmembrane region" description="Helical" evidence="1">
    <location>
        <begin position="184"/>
        <end position="202"/>
    </location>
</feature>
<proteinExistence type="predicted"/>
<keyword evidence="1" id="KW-0812">Transmembrane</keyword>
<feature type="transmembrane region" description="Helical" evidence="1">
    <location>
        <begin position="26"/>
        <end position="43"/>
    </location>
</feature>
<feature type="transmembrane region" description="Helical" evidence="1">
    <location>
        <begin position="438"/>
        <end position="464"/>
    </location>
</feature>
<name>A0ABM6M440_9SPHN</name>
<feature type="transmembrane region" description="Helical" evidence="1">
    <location>
        <begin position="260"/>
        <end position="281"/>
    </location>
</feature>
<feature type="transmembrane region" description="Helical" evidence="1">
    <location>
        <begin position="115"/>
        <end position="137"/>
    </location>
</feature>
<feature type="transmembrane region" description="Helical" evidence="1">
    <location>
        <begin position="149"/>
        <end position="172"/>
    </location>
</feature>
<evidence type="ECO:0008006" key="4">
    <source>
        <dbReference type="Google" id="ProtNLM"/>
    </source>
</evidence>
<keyword evidence="1" id="KW-1133">Transmembrane helix</keyword>
<feature type="transmembrane region" description="Helical" evidence="1">
    <location>
        <begin position="358"/>
        <end position="378"/>
    </location>
</feature>
<dbReference type="RefSeq" id="WP_117351436.1">
    <property type="nucleotide sequence ID" value="NZ_CP020083.1"/>
</dbReference>
<sequence length="467" mass="49076">MIAGPQTGAVLRSSLVISLIRYQRSWGLWLLLLIAPVGARFMISDESGKGIAIAVNDQLPVLTSPVLGVWLGIVVTTLLLPAGYIYLRANINRRQPWQVEEVTAAPRVAMLMGRFLADAAVLLASLGTLTVAGWFLGWLMVTGPWQPWLIAYALWLVAAPALIGLAALRILFDAVPWLRGALGDLCYFFIWMFSLVAPIITADQPSSLAANMLDYGGFVRPLVGPQPADNSNIIIGAPRDLGAGRIALDVMAGLHAPGYVAARLGWVAVAFALVLLAGGIYRPHRSRRSQARQGRIARLLSAGPPAPAQSDAPPAKAARSRLAGLVIAEARLIGAGRLFLLLAAAAALAGLYGDYRYVGSPLALLLLIFGLSAHAGRSEARGLLKLALTTPMSPAVRRFAFVLAGTGWSLLLAVPAAAARGSEDPLLLALASGGAASVVAIALAALTGSSFAPRVVLLIGWYVYLSS</sequence>
<feature type="transmembrane region" description="Helical" evidence="1">
    <location>
        <begin position="67"/>
        <end position="87"/>
    </location>
</feature>
<feature type="transmembrane region" description="Helical" evidence="1">
    <location>
        <begin position="399"/>
        <end position="418"/>
    </location>
</feature>
<evidence type="ECO:0000313" key="3">
    <source>
        <dbReference type="Proteomes" id="UP000258016"/>
    </source>
</evidence>
<evidence type="ECO:0000313" key="2">
    <source>
        <dbReference type="EMBL" id="ASR50577.1"/>
    </source>
</evidence>
<reference evidence="2 3" key="1">
    <citation type="submission" date="2017-03" db="EMBL/GenBank/DDBJ databases">
        <title>Complete genome sequence of Blastomonas fulva degrading microcsystin LR.</title>
        <authorList>
            <person name="Lee H.-g."/>
            <person name="Jin L."/>
            <person name="oh H.-M."/>
        </authorList>
    </citation>
    <scope>NUCLEOTIDE SEQUENCE [LARGE SCALE GENOMIC DNA]</scope>
    <source>
        <strain evidence="2 3">T2</strain>
    </source>
</reference>
<accession>A0ABM6M440</accession>
<keyword evidence="1" id="KW-0472">Membrane</keyword>
<evidence type="ECO:0000256" key="1">
    <source>
        <dbReference type="SAM" id="Phobius"/>
    </source>
</evidence>
<protein>
    <recommendedName>
        <fullName evidence="4">ABC transporter permease</fullName>
    </recommendedName>
</protein>
<dbReference type="GeneID" id="303484556"/>
<keyword evidence="3" id="KW-1185">Reference proteome</keyword>
<gene>
    <name evidence="2" type="ORF">B5J99_03080</name>
</gene>
<dbReference type="Proteomes" id="UP000258016">
    <property type="component" value="Chromosome"/>
</dbReference>